<keyword evidence="1" id="KW-0812">Transmembrane</keyword>
<reference evidence="2 3" key="1">
    <citation type="submission" date="2019-03" db="EMBL/GenBank/DDBJ databases">
        <title>Genomic Encyclopedia of Type Strains, Phase IV (KMG-IV): sequencing the most valuable type-strain genomes for metagenomic binning, comparative biology and taxonomic classification.</title>
        <authorList>
            <person name="Goeker M."/>
        </authorList>
    </citation>
    <scope>NUCLEOTIDE SEQUENCE [LARGE SCALE GENOMIC DNA]</scope>
    <source>
        <strain evidence="2 3">DSM 45361</strain>
    </source>
</reference>
<sequence>MTMPAWLWIMIAVVALLGVLNLVVRPRRRREEDLEVQPETDG</sequence>
<dbReference type="AlphaFoldDB" id="A0A4R6SJF1"/>
<keyword evidence="1" id="KW-1133">Transmembrane helix</keyword>
<organism evidence="2 3">
    <name type="scientific">Labedaea rhizosphaerae</name>
    <dbReference type="NCBI Taxonomy" id="598644"/>
    <lineage>
        <taxon>Bacteria</taxon>
        <taxon>Bacillati</taxon>
        <taxon>Actinomycetota</taxon>
        <taxon>Actinomycetes</taxon>
        <taxon>Pseudonocardiales</taxon>
        <taxon>Pseudonocardiaceae</taxon>
        <taxon>Labedaea</taxon>
    </lineage>
</organism>
<evidence type="ECO:0000313" key="3">
    <source>
        <dbReference type="Proteomes" id="UP000295444"/>
    </source>
</evidence>
<proteinExistence type="predicted"/>
<keyword evidence="3" id="KW-1185">Reference proteome</keyword>
<dbReference type="EMBL" id="SNXZ01000001">
    <property type="protein sequence ID" value="TDQ04169.1"/>
    <property type="molecule type" value="Genomic_DNA"/>
</dbReference>
<protein>
    <submittedName>
        <fullName evidence="2">Uncharacterized protein</fullName>
    </submittedName>
</protein>
<gene>
    <name evidence="2" type="ORF">EV186_101111</name>
</gene>
<accession>A0A4R6SJF1</accession>
<name>A0A4R6SJF1_LABRH</name>
<evidence type="ECO:0000313" key="2">
    <source>
        <dbReference type="EMBL" id="TDQ04169.1"/>
    </source>
</evidence>
<dbReference type="Proteomes" id="UP000295444">
    <property type="component" value="Unassembled WGS sequence"/>
</dbReference>
<evidence type="ECO:0000256" key="1">
    <source>
        <dbReference type="SAM" id="Phobius"/>
    </source>
</evidence>
<feature type="transmembrane region" description="Helical" evidence="1">
    <location>
        <begin position="6"/>
        <end position="24"/>
    </location>
</feature>
<comment type="caution">
    <text evidence="2">The sequence shown here is derived from an EMBL/GenBank/DDBJ whole genome shotgun (WGS) entry which is preliminary data.</text>
</comment>
<keyword evidence="1" id="KW-0472">Membrane</keyword>